<dbReference type="InterPro" id="IPR000160">
    <property type="entry name" value="GGDEF_dom"/>
</dbReference>
<dbReference type="EMBL" id="JAQOMS010000002">
    <property type="protein sequence ID" value="MDC2890865.1"/>
    <property type="molecule type" value="Genomic_DNA"/>
</dbReference>
<dbReference type="Gene3D" id="3.30.70.270">
    <property type="match status" value="1"/>
</dbReference>
<dbReference type="SMART" id="SM00267">
    <property type="entry name" value="GGDEF"/>
    <property type="match status" value="1"/>
</dbReference>
<dbReference type="InterPro" id="IPR000700">
    <property type="entry name" value="PAS-assoc_C"/>
</dbReference>
<organism evidence="5 6">
    <name type="scientific">Psychrosphaera algicola</name>
    <dbReference type="NCBI Taxonomy" id="3023714"/>
    <lineage>
        <taxon>Bacteria</taxon>
        <taxon>Pseudomonadati</taxon>
        <taxon>Pseudomonadota</taxon>
        <taxon>Gammaproteobacteria</taxon>
        <taxon>Alteromonadales</taxon>
        <taxon>Pseudoalteromonadaceae</taxon>
        <taxon>Psychrosphaera</taxon>
    </lineage>
</organism>
<dbReference type="RefSeq" id="WP_272181944.1">
    <property type="nucleotide sequence ID" value="NZ_JAQOMS010000002.1"/>
</dbReference>
<evidence type="ECO:0000256" key="1">
    <source>
        <dbReference type="SAM" id="Coils"/>
    </source>
</evidence>
<dbReference type="NCBIfam" id="TIGR00229">
    <property type="entry name" value="sensory_box"/>
    <property type="match status" value="1"/>
</dbReference>
<keyword evidence="6" id="KW-1185">Reference proteome</keyword>
<dbReference type="InterPro" id="IPR029787">
    <property type="entry name" value="Nucleotide_cyclase"/>
</dbReference>
<dbReference type="PANTHER" id="PTHR44757">
    <property type="entry name" value="DIGUANYLATE CYCLASE DGCP"/>
    <property type="match status" value="1"/>
</dbReference>
<evidence type="ECO:0000313" key="6">
    <source>
        <dbReference type="Proteomes" id="UP001528411"/>
    </source>
</evidence>
<feature type="domain" description="GGDEF" evidence="4">
    <location>
        <begin position="103"/>
        <end position="236"/>
    </location>
</feature>
<dbReference type="PROSITE" id="PS50883">
    <property type="entry name" value="EAL"/>
    <property type="match status" value="1"/>
</dbReference>
<accession>A0ABT5FI38</accession>
<dbReference type="InterPro" id="IPR035919">
    <property type="entry name" value="EAL_sf"/>
</dbReference>
<dbReference type="SMART" id="SM00052">
    <property type="entry name" value="EAL"/>
    <property type="match status" value="1"/>
</dbReference>
<dbReference type="Proteomes" id="UP001528411">
    <property type="component" value="Unassembled WGS sequence"/>
</dbReference>
<feature type="coiled-coil region" evidence="1">
    <location>
        <begin position="231"/>
        <end position="258"/>
    </location>
</feature>
<dbReference type="PANTHER" id="PTHR44757:SF2">
    <property type="entry name" value="BIOFILM ARCHITECTURE MAINTENANCE PROTEIN MBAA"/>
    <property type="match status" value="1"/>
</dbReference>
<dbReference type="SUPFAM" id="SSF55073">
    <property type="entry name" value="Nucleotide cyclase"/>
    <property type="match status" value="1"/>
</dbReference>
<dbReference type="CDD" id="cd00130">
    <property type="entry name" value="PAS"/>
    <property type="match status" value="1"/>
</dbReference>
<dbReference type="SUPFAM" id="SSF141868">
    <property type="entry name" value="EAL domain-like"/>
    <property type="match status" value="1"/>
</dbReference>
<sequence>MAFISEQIVNEIRRKKSWHGELVLKEQSNGQQVWVNSTITPMRDENSNVTKYVLSMQDISFIKDSQNKIEKLAYTDELTGLANRTFFIAQLEKLVEISKRGRYEFALFYFDVDDFKRVNDIYGHENGDLLLVEIANRLNKNLRNEDVLARMGGDEFALIMGGARNEQDALNIAHDILTAANRPFELRGEEVVSGTSIGITLSTKDTKEAETLLQHADLAMYEAKATGKNTYHFYTKELNEAAKERQEIESALKLAILNDELELYYQPKVHSLTKDLVGFEALLRWSNDKLGFVSPAKFIPIAEQSSLILQIGSWVMRQACTFAASDDIHVPVSINLSACQFESGDCISELKTILQETGVSPSRIELEITESHLMSDVEDAIRQLNAIKELGVAISIDDFGTGYSSLSYLKRFPVDTLKIDRSFIKDIPEDVNDLEITGAIIAMAHKLGLEVIAEGAETQAQVDFLEKMDVI</sequence>
<protein>
    <submittedName>
        <fullName evidence="5">EAL domain-containing protein</fullName>
    </submittedName>
</protein>
<dbReference type="Pfam" id="PF00563">
    <property type="entry name" value="EAL"/>
    <property type="match status" value="1"/>
</dbReference>
<dbReference type="InterPro" id="IPR043128">
    <property type="entry name" value="Rev_trsase/Diguanyl_cyclase"/>
</dbReference>
<dbReference type="SUPFAM" id="SSF55785">
    <property type="entry name" value="PYP-like sensor domain (PAS domain)"/>
    <property type="match status" value="1"/>
</dbReference>
<gene>
    <name evidence="5" type="ORF">PN838_21615</name>
</gene>
<feature type="domain" description="EAL" evidence="3">
    <location>
        <begin position="245"/>
        <end position="471"/>
    </location>
</feature>
<evidence type="ECO:0000313" key="5">
    <source>
        <dbReference type="EMBL" id="MDC2890865.1"/>
    </source>
</evidence>
<comment type="caution">
    <text evidence="5">The sequence shown here is derived from an EMBL/GenBank/DDBJ whole genome shotgun (WGS) entry which is preliminary data.</text>
</comment>
<evidence type="ECO:0000259" key="4">
    <source>
        <dbReference type="PROSITE" id="PS50887"/>
    </source>
</evidence>
<dbReference type="PROSITE" id="PS50887">
    <property type="entry name" value="GGDEF"/>
    <property type="match status" value="1"/>
</dbReference>
<dbReference type="CDD" id="cd01948">
    <property type="entry name" value="EAL"/>
    <property type="match status" value="1"/>
</dbReference>
<dbReference type="InterPro" id="IPR035965">
    <property type="entry name" value="PAS-like_dom_sf"/>
</dbReference>
<evidence type="ECO:0000259" key="3">
    <source>
        <dbReference type="PROSITE" id="PS50883"/>
    </source>
</evidence>
<dbReference type="Gene3D" id="3.20.20.450">
    <property type="entry name" value="EAL domain"/>
    <property type="match status" value="1"/>
</dbReference>
<dbReference type="Pfam" id="PF00990">
    <property type="entry name" value="GGDEF"/>
    <property type="match status" value="1"/>
</dbReference>
<dbReference type="InterPro" id="IPR001633">
    <property type="entry name" value="EAL_dom"/>
</dbReference>
<keyword evidence="1" id="KW-0175">Coiled coil</keyword>
<proteinExistence type="predicted"/>
<dbReference type="Gene3D" id="3.30.450.20">
    <property type="entry name" value="PAS domain"/>
    <property type="match status" value="1"/>
</dbReference>
<feature type="domain" description="PAC" evidence="2">
    <location>
        <begin position="18"/>
        <end position="71"/>
    </location>
</feature>
<dbReference type="NCBIfam" id="TIGR00254">
    <property type="entry name" value="GGDEF"/>
    <property type="match status" value="1"/>
</dbReference>
<dbReference type="InterPro" id="IPR000014">
    <property type="entry name" value="PAS"/>
</dbReference>
<dbReference type="InterPro" id="IPR052155">
    <property type="entry name" value="Biofilm_reg_signaling"/>
</dbReference>
<name>A0ABT5FI38_9GAMM</name>
<evidence type="ECO:0000259" key="2">
    <source>
        <dbReference type="PROSITE" id="PS50113"/>
    </source>
</evidence>
<dbReference type="CDD" id="cd01949">
    <property type="entry name" value="GGDEF"/>
    <property type="match status" value="1"/>
</dbReference>
<dbReference type="PROSITE" id="PS50113">
    <property type="entry name" value="PAC"/>
    <property type="match status" value="1"/>
</dbReference>
<reference evidence="5 6" key="1">
    <citation type="submission" date="2023-01" db="EMBL/GenBank/DDBJ databases">
        <title>Psychrosphaera sp. nov., isolated from marine algae.</title>
        <authorList>
            <person name="Bayburt H."/>
            <person name="Choi B.J."/>
            <person name="Kim J.M."/>
            <person name="Choi D.G."/>
            <person name="Jeon C.O."/>
        </authorList>
    </citation>
    <scope>NUCLEOTIDE SEQUENCE [LARGE SCALE GENOMIC DNA]</scope>
    <source>
        <strain evidence="5 6">G1-22</strain>
    </source>
</reference>